<dbReference type="CDD" id="cd21215">
    <property type="entry name" value="CH_SpAIN1-like_rpt1"/>
    <property type="match status" value="1"/>
</dbReference>
<name>A0A8S8ZRK7_SORMA</name>
<dbReference type="CDD" id="cd21291">
    <property type="entry name" value="CH_SpAIN1-like_rpt2"/>
    <property type="match status" value="1"/>
</dbReference>
<gene>
    <name evidence="8" type="ORF">SMACR_02191</name>
</gene>
<dbReference type="Gene3D" id="1.10.238.10">
    <property type="entry name" value="EF-hand"/>
    <property type="match status" value="2"/>
</dbReference>
<dbReference type="Proteomes" id="UP000433876">
    <property type="component" value="Unassembled WGS sequence"/>
</dbReference>
<feature type="compositionally biased region" description="Polar residues" evidence="5">
    <location>
        <begin position="54"/>
        <end position="70"/>
    </location>
</feature>
<dbReference type="SMART" id="SM00033">
    <property type="entry name" value="CH"/>
    <property type="match status" value="2"/>
</dbReference>
<dbReference type="InterPro" id="IPR018247">
    <property type="entry name" value="EF_Hand_1_Ca_BS"/>
</dbReference>
<dbReference type="CDD" id="cd00051">
    <property type="entry name" value="EFh"/>
    <property type="match status" value="1"/>
</dbReference>
<dbReference type="FunFam" id="1.20.58.60:FF:000138">
    <property type="entry name" value="Alpha-actinin, sarcomeric"/>
    <property type="match status" value="1"/>
</dbReference>
<dbReference type="FunFam" id="1.10.238.10:FF:000097">
    <property type="entry name" value="Alpha-actinin, sarcomeric (F-actin cross linking protein)"/>
    <property type="match status" value="1"/>
</dbReference>
<dbReference type="GO" id="GO:0003779">
    <property type="term" value="F:actin binding"/>
    <property type="evidence" value="ECO:0007669"/>
    <property type="project" value="UniProtKB-KW"/>
</dbReference>
<dbReference type="PROSITE" id="PS50222">
    <property type="entry name" value="EF_HAND_2"/>
    <property type="match status" value="1"/>
</dbReference>
<dbReference type="PROSITE" id="PS00020">
    <property type="entry name" value="ACTININ_2"/>
    <property type="match status" value="1"/>
</dbReference>
<dbReference type="PROSITE" id="PS00019">
    <property type="entry name" value="ACTININ_1"/>
    <property type="match status" value="1"/>
</dbReference>
<dbReference type="InterPro" id="IPR001715">
    <property type="entry name" value="CH_dom"/>
</dbReference>
<evidence type="ECO:0000313" key="8">
    <source>
        <dbReference type="EMBL" id="KAA8632069.1"/>
    </source>
</evidence>
<dbReference type="EMBL" id="NMPR01000062">
    <property type="protein sequence ID" value="KAA8632069.1"/>
    <property type="molecule type" value="Genomic_DNA"/>
</dbReference>
<feature type="compositionally biased region" description="Polar residues" evidence="5">
    <location>
        <begin position="993"/>
        <end position="1004"/>
    </location>
</feature>
<dbReference type="PROSITE" id="PS00018">
    <property type="entry name" value="EF_HAND_1"/>
    <property type="match status" value="1"/>
</dbReference>
<feature type="compositionally biased region" description="Polar residues" evidence="5">
    <location>
        <begin position="219"/>
        <end position="232"/>
    </location>
</feature>
<evidence type="ECO:0000256" key="1">
    <source>
        <dbReference type="ARBA" id="ARBA00010255"/>
    </source>
</evidence>
<evidence type="ECO:0000256" key="3">
    <source>
        <dbReference type="ARBA" id="ARBA00022837"/>
    </source>
</evidence>
<dbReference type="PROSITE" id="PS50021">
    <property type="entry name" value="CH"/>
    <property type="match status" value="2"/>
</dbReference>
<feature type="compositionally biased region" description="Basic residues" evidence="5">
    <location>
        <begin position="166"/>
        <end position="177"/>
    </location>
</feature>
<feature type="region of interest" description="Disordered" evidence="5">
    <location>
        <begin position="312"/>
        <end position="353"/>
    </location>
</feature>
<evidence type="ECO:0000256" key="4">
    <source>
        <dbReference type="ARBA" id="ARBA00023203"/>
    </source>
</evidence>
<dbReference type="PANTHER" id="PTHR11915">
    <property type="entry name" value="SPECTRIN/FILAMIN RELATED CYTOSKELETAL PROTEIN"/>
    <property type="match status" value="1"/>
</dbReference>
<dbReference type="InterPro" id="IPR011992">
    <property type="entry name" value="EF-hand-dom_pair"/>
</dbReference>
<feature type="region of interest" description="Disordered" evidence="5">
    <location>
        <begin position="993"/>
        <end position="1081"/>
    </location>
</feature>
<protein>
    <recommendedName>
        <fullName evidence="10">Alpha-actinin</fullName>
    </recommendedName>
</protein>
<dbReference type="GO" id="GO:0005509">
    <property type="term" value="F:calcium ion binding"/>
    <property type="evidence" value="ECO:0007669"/>
    <property type="project" value="InterPro"/>
</dbReference>
<dbReference type="AlphaFoldDB" id="A0A8S8ZRK7"/>
<keyword evidence="4" id="KW-0009">Actin-binding</keyword>
<feature type="compositionally biased region" description="Gly residues" evidence="5">
    <location>
        <begin position="1043"/>
        <end position="1065"/>
    </location>
</feature>
<reference evidence="8 9" key="1">
    <citation type="submission" date="2017-07" db="EMBL/GenBank/DDBJ databases">
        <title>Genome sequence of the Sordaria macrospora wild type strain R19027.</title>
        <authorList>
            <person name="Nowrousian M."/>
            <person name="Teichert I."/>
            <person name="Kueck U."/>
        </authorList>
    </citation>
    <scope>NUCLEOTIDE SEQUENCE [LARGE SCALE GENOMIC DNA]</scope>
    <source>
        <strain evidence="8 9">R19027</strain>
        <tissue evidence="8">Mycelium</tissue>
    </source>
</reference>
<accession>A0A8S8ZRK7</accession>
<feature type="compositionally biased region" description="Polar residues" evidence="5">
    <location>
        <begin position="340"/>
        <end position="349"/>
    </location>
</feature>
<evidence type="ECO:0000259" key="6">
    <source>
        <dbReference type="PROSITE" id="PS50021"/>
    </source>
</evidence>
<dbReference type="VEuPathDB" id="FungiDB:SMAC_02191"/>
<evidence type="ECO:0000256" key="2">
    <source>
        <dbReference type="ARBA" id="ARBA00022737"/>
    </source>
</evidence>
<dbReference type="Pfam" id="PF08726">
    <property type="entry name" value="EFhand_Ca_insen"/>
    <property type="match status" value="1"/>
</dbReference>
<evidence type="ECO:0000259" key="7">
    <source>
        <dbReference type="PROSITE" id="PS50222"/>
    </source>
</evidence>
<feature type="compositionally biased region" description="Low complexity" evidence="5">
    <location>
        <begin position="1008"/>
        <end position="1020"/>
    </location>
</feature>
<sequence length="1081" mass="119129">MVVIERHRTTGAAGTQYEPSNRVKIEERVIDSCDATIEKRYRQPQSLRDWRRSGMSTGANRSAVSKSQQRMGLPGVEMGELGPSAQSGQPAAALPDPAAPARAAAQSPTQSTNSTTSVSGPASSARSRSSTGASTSSWETNSGGPVQVEKFPELPTHTTSSGHQQHPVHHPHHHHHPQPASEAVRRDGTCAHTAEGTPTSPAAATPTPVLRLNTDHTELTSPGESPSASCPATTGRPPSLSIHSTAASSSDYSSLLSDGDLVFDSRRSSVVTSVSTASAYNHPLSSPCCQFDSSPEQPLTRTRRDAKQLHAARLERSGSTSLALASTKREALSPGPRNPTRFQRASSEPTRAPKLVTEQPAGFTKMAFAEQQQWITVQQKTFTKWLNTKIEVRGLEVKDLVKDLSDAVMLIHLLECLSGDSLGRYAAKPKLRVQRFENANLALNFIKSRGIQMTNIGAEDIVDGNRKIILGLIWTLILRFTINDINEEGMTAKEGLLLWCQRKTACYDEVDVRDFSGSWNDGLAFCALLDIHRPDLIDYDALDKSDHRGNMQLAFDIAHAEIGIPKLLDVEDVCDVAKPDERSLMTYIAYWFHAFSQMEKVENAGRRVEKFFNNMQGAWEMQSAYERRMAALLKAIQEQIVSWQGATFDGTYADAKAQAFQFASYKKGKKREWVAEKSDLATLLGNIKTKLATYRLRPYEPPTHLKMERLDEEWNNLSKAEMSRGQLINETIRDIKDALRKSFADKANDFALALNTMQLAISGLEGDVEDQLHHVRKLSENLPPLDAYLKTIEAVDLKCQEANIEENDFTTYSYDELCYELSLVKSSVSKKLAFLENQMVARNMTNLTPIQLEEFESVFRHFDRDDTNSLSELEFSAALASLGLVFSEDEMHEYFLATSNGRDRVTFEQFIRFMVDVTEDQNTAEQVFQSFREVADGKPYVTEMDLRHSLVPDEVIEKLIEIIPKHTGPDMQSDRGMEQYDYIAFMEKLISEQEGNASRPGSSRRNSKAASGVATGSGAAPGQMPNHSRHNSHASVGGKSVLSGGGGGGGDKINGGIHGSPGGGMKSPKSPGHQQKPNGYH</sequence>
<proteinExistence type="inferred from homology"/>
<feature type="domain" description="Calponin-homology (CH)" evidence="6">
    <location>
        <begin position="490"/>
        <end position="596"/>
    </location>
</feature>
<dbReference type="OMA" id="NTDHTEL"/>
<evidence type="ECO:0000256" key="5">
    <source>
        <dbReference type="SAM" id="MobiDB-lite"/>
    </source>
</evidence>
<dbReference type="InterPro" id="IPR014837">
    <property type="entry name" value="EF-hand_Ca_insen"/>
</dbReference>
<comment type="similarity">
    <text evidence="1">Belongs to the alpha-actinin family.</text>
</comment>
<feature type="region of interest" description="Disordered" evidence="5">
    <location>
        <begin position="42"/>
        <end position="245"/>
    </location>
</feature>
<feature type="domain" description="Calponin-homology (CH)" evidence="6">
    <location>
        <begin position="376"/>
        <end position="481"/>
    </location>
</feature>
<dbReference type="SMART" id="SM01184">
    <property type="entry name" value="efhand_Ca_insen"/>
    <property type="match status" value="1"/>
</dbReference>
<dbReference type="Gene3D" id="1.10.418.10">
    <property type="entry name" value="Calponin-like domain"/>
    <property type="match status" value="2"/>
</dbReference>
<dbReference type="SUPFAM" id="SSF47473">
    <property type="entry name" value="EF-hand"/>
    <property type="match status" value="1"/>
</dbReference>
<evidence type="ECO:0008006" key="10">
    <source>
        <dbReference type="Google" id="ProtNLM"/>
    </source>
</evidence>
<organism evidence="8 9">
    <name type="scientific">Sordaria macrospora</name>
    <dbReference type="NCBI Taxonomy" id="5147"/>
    <lineage>
        <taxon>Eukaryota</taxon>
        <taxon>Fungi</taxon>
        <taxon>Dikarya</taxon>
        <taxon>Ascomycota</taxon>
        <taxon>Pezizomycotina</taxon>
        <taxon>Sordariomycetes</taxon>
        <taxon>Sordariomycetidae</taxon>
        <taxon>Sordariales</taxon>
        <taxon>Sordariaceae</taxon>
        <taxon>Sordaria</taxon>
    </lineage>
</organism>
<dbReference type="InterPro" id="IPR002048">
    <property type="entry name" value="EF_hand_dom"/>
</dbReference>
<feature type="compositionally biased region" description="Low complexity" evidence="5">
    <location>
        <begin position="193"/>
        <end position="208"/>
    </location>
</feature>
<comment type="caution">
    <text evidence="8">The sequence shown here is derived from an EMBL/GenBank/DDBJ whole genome shotgun (WGS) entry which is preliminary data.</text>
</comment>
<dbReference type="FunFam" id="1.10.238.10:FF:000223">
    <property type="entry name" value="Related to alpha-actinin"/>
    <property type="match status" value="1"/>
</dbReference>
<dbReference type="SUPFAM" id="SSF46966">
    <property type="entry name" value="Spectrin repeat"/>
    <property type="match status" value="2"/>
</dbReference>
<dbReference type="InterPro" id="IPR036872">
    <property type="entry name" value="CH_dom_sf"/>
</dbReference>
<dbReference type="Gene3D" id="1.20.58.60">
    <property type="match status" value="2"/>
</dbReference>
<dbReference type="FunFam" id="1.20.58.60:FF:000279">
    <property type="entry name" value="Calponin domain-containing protein"/>
    <property type="match status" value="1"/>
</dbReference>
<feature type="compositionally biased region" description="Low complexity" evidence="5">
    <location>
        <begin position="90"/>
        <end position="137"/>
    </location>
</feature>
<dbReference type="Pfam" id="PF00307">
    <property type="entry name" value="CH"/>
    <property type="match status" value="2"/>
</dbReference>
<keyword evidence="3" id="KW-0106">Calcium</keyword>
<dbReference type="InterPro" id="IPR001589">
    <property type="entry name" value="Actinin_actin-bd_CS"/>
</dbReference>
<keyword evidence="2" id="KW-0677">Repeat</keyword>
<dbReference type="SUPFAM" id="SSF47576">
    <property type="entry name" value="Calponin-homology domain, CH-domain"/>
    <property type="match status" value="1"/>
</dbReference>
<evidence type="ECO:0000313" key="9">
    <source>
        <dbReference type="Proteomes" id="UP000433876"/>
    </source>
</evidence>
<dbReference type="FunFam" id="1.10.418.10:FF:000030">
    <property type="entry name" value="Related to alpha-actinin"/>
    <property type="match status" value="1"/>
</dbReference>
<feature type="domain" description="EF-hand" evidence="7">
    <location>
        <begin position="850"/>
        <end position="885"/>
    </location>
</feature>
<dbReference type="FunFam" id="1.10.418.10:FF:000077">
    <property type="entry name" value="Related to alpha-actinin"/>
    <property type="match status" value="1"/>
</dbReference>